<dbReference type="InterPro" id="IPR000594">
    <property type="entry name" value="ThiF_NAD_FAD-bd"/>
</dbReference>
<dbReference type="GO" id="GO:0004792">
    <property type="term" value="F:thiosulfate-cyanide sulfurtransferase activity"/>
    <property type="evidence" value="ECO:0007669"/>
    <property type="project" value="TreeGrafter"/>
</dbReference>
<protein>
    <recommendedName>
        <fullName evidence="1">THIF-type NAD/FAD binding fold domain-containing protein</fullName>
    </recommendedName>
</protein>
<comment type="caution">
    <text evidence="2">The sequence shown here is derived from an EMBL/GenBank/DDBJ whole genome shotgun (WGS) entry which is preliminary data.</text>
</comment>
<dbReference type="GO" id="GO:0016779">
    <property type="term" value="F:nucleotidyltransferase activity"/>
    <property type="evidence" value="ECO:0007669"/>
    <property type="project" value="TreeGrafter"/>
</dbReference>
<dbReference type="EMBL" id="BARS01039406">
    <property type="protein sequence ID" value="GAG18541.1"/>
    <property type="molecule type" value="Genomic_DNA"/>
</dbReference>
<dbReference type="PANTHER" id="PTHR10953">
    <property type="entry name" value="UBIQUITIN-ACTIVATING ENZYME E1"/>
    <property type="match status" value="1"/>
</dbReference>
<dbReference type="InterPro" id="IPR035985">
    <property type="entry name" value="Ubiquitin-activating_enz"/>
</dbReference>
<dbReference type="GO" id="GO:0008641">
    <property type="term" value="F:ubiquitin-like modifier activating enzyme activity"/>
    <property type="evidence" value="ECO:0007669"/>
    <property type="project" value="InterPro"/>
</dbReference>
<dbReference type="AlphaFoldDB" id="X0X0L4"/>
<dbReference type="InterPro" id="IPR045886">
    <property type="entry name" value="ThiF/MoeB/HesA"/>
</dbReference>
<organism evidence="2">
    <name type="scientific">marine sediment metagenome</name>
    <dbReference type="NCBI Taxonomy" id="412755"/>
    <lineage>
        <taxon>unclassified sequences</taxon>
        <taxon>metagenomes</taxon>
        <taxon>ecological metagenomes</taxon>
    </lineage>
</organism>
<dbReference type="Pfam" id="PF00899">
    <property type="entry name" value="ThiF"/>
    <property type="match status" value="1"/>
</dbReference>
<dbReference type="GO" id="GO:0005737">
    <property type="term" value="C:cytoplasm"/>
    <property type="evidence" value="ECO:0007669"/>
    <property type="project" value="TreeGrafter"/>
</dbReference>
<dbReference type="PANTHER" id="PTHR10953:SF102">
    <property type="entry name" value="ADENYLYLTRANSFERASE AND SULFURTRANSFERASE MOCS3"/>
    <property type="match status" value="1"/>
</dbReference>
<feature type="non-terminal residue" evidence="2">
    <location>
        <position position="176"/>
    </location>
</feature>
<reference evidence="2" key="1">
    <citation type="journal article" date="2014" name="Front. Microbiol.">
        <title>High frequency of phylogenetically diverse reductive dehalogenase-homologous genes in deep subseafloor sedimentary metagenomes.</title>
        <authorList>
            <person name="Kawai M."/>
            <person name="Futagami T."/>
            <person name="Toyoda A."/>
            <person name="Takaki Y."/>
            <person name="Nishi S."/>
            <person name="Hori S."/>
            <person name="Arai W."/>
            <person name="Tsubouchi T."/>
            <person name="Morono Y."/>
            <person name="Uchiyama I."/>
            <person name="Ito T."/>
            <person name="Fujiyama A."/>
            <person name="Inagaki F."/>
            <person name="Takami H."/>
        </authorList>
    </citation>
    <scope>NUCLEOTIDE SEQUENCE</scope>
    <source>
        <strain evidence="2">Expedition CK06-06</strain>
    </source>
</reference>
<proteinExistence type="predicted"/>
<dbReference type="SUPFAM" id="SSF69572">
    <property type="entry name" value="Activating enzymes of the ubiquitin-like proteins"/>
    <property type="match status" value="1"/>
</dbReference>
<name>X0X0L4_9ZZZZ</name>
<evidence type="ECO:0000259" key="1">
    <source>
        <dbReference type="Pfam" id="PF00899"/>
    </source>
</evidence>
<feature type="domain" description="THIF-type NAD/FAD binding fold" evidence="1">
    <location>
        <begin position="24"/>
        <end position="173"/>
    </location>
</feature>
<accession>X0X0L4</accession>
<sequence>MVDEEVFDKYDRQKRLPIWNQPIVNSATITVVGAGGTGCEVLKNLSLLGIGHLVIVDPDTVEFSNLSRQLFYTKDDVGKPKATVAASKIAFLNADVELEAYPIEIQELPDTKLLQSDLILGCLDNWHARMYINSFCRENNIPLIDSATDGYIGRVRTIFSNEKPCLACDNPVPPDD</sequence>
<dbReference type="Gene3D" id="3.40.50.720">
    <property type="entry name" value="NAD(P)-binding Rossmann-like Domain"/>
    <property type="match status" value="1"/>
</dbReference>
<dbReference type="GO" id="GO:0032446">
    <property type="term" value="P:protein modification by small protein conjugation"/>
    <property type="evidence" value="ECO:0007669"/>
    <property type="project" value="TreeGrafter"/>
</dbReference>
<evidence type="ECO:0000313" key="2">
    <source>
        <dbReference type="EMBL" id="GAG18541.1"/>
    </source>
</evidence>
<gene>
    <name evidence="2" type="ORF">S01H1_60173</name>
</gene>